<dbReference type="InterPro" id="IPR013922">
    <property type="entry name" value="Cyclin_PHO80-like"/>
</dbReference>
<dbReference type="GO" id="GO:0000307">
    <property type="term" value="C:cyclin-dependent protein kinase holoenzyme complex"/>
    <property type="evidence" value="ECO:0007669"/>
    <property type="project" value="UniProtKB-ARBA"/>
</dbReference>
<proteinExistence type="predicted"/>
<dbReference type="Proteomes" id="UP000094112">
    <property type="component" value="Unassembled WGS sequence"/>
</dbReference>
<dbReference type="RefSeq" id="XP_019039574.1">
    <property type="nucleotide sequence ID" value="XM_019183461.1"/>
</dbReference>
<dbReference type="CDD" id="cd20557">
    <property type="entry name" value="CYCLIN_ScPCL1-like"/>
    <property type="match status" value="1"/>
</dbReference>
<evidence type="ECO:0000256" key="1">
    <source>
        <dbReference type="SAM" id="MobiDB-lite"/>
    </source>
</evidence>
<dbReference type="GO" id="GO:0019901">
    <property type="term" value="F:protein kinase binding"/>
    <property type="evidence" value="ECO:0007669"/>
    <property type="project" value="InterPro"/>
</dbReference>
<evidence type="ECO:0000313" key="3">
    <source>
        <dbReference type="Proteomes" id="UP000094112"/>
    </source>
</evidence>
<sequence length="383" mass="43528">MSAIYSYQPYQPVDQHRHHSGGYYQPTVASNGYYQGQYIPQNVAAPMYHHPQPQAPVMQHQIYAQPPAMAAPAVNPYMQGNAYGYNNTNAYYQVPQQQQYAQPQQQQQQQEQQGEHAVTGGVSSVLDYDLSAMSKFATYLAFRLFARSDTENTKFVSSLKSVLSATRLPLSSLILANYYILQKYELDPASFNNSADELIYQNVVISLVLANKANDDNTFINKSWAAATGLSVKLINVLEANWLNLLDWKLHDVQMEKYDELMLQFNRYSKGNTTPQRSSRYVRDPISPILPSSSQSPRDNSPSRFNNYSSTNWYSEYTATTPTPYSYEGFAPSSYGHQKSYSFNEPEYCSRTGSYQKMMYCTCRYCSTPPRSVDWSYNVAAAC</sequence>
<organism evidence="2 3">
    <name type="scientific">Wickerhamomyces anomalus (strain ATCC 58044 / CBS 1984 / NCYC 433 / NRRL Y-366-8)</name>
    <name type="common">Yeast</name>
    <name type="synonym">Hansenula anomala</name>
    <dbReference type="NCBI Taxonomy" id="683960"/>
    <lineage>
        <taxon>Eukaryota</taxon>
        <taxon>Fungi</taxon>
        <taxon>Dikarya</taxon>
        <taxon>Ascomycota</taxon>
        <taxon>Saccharomycotina</taxon>
        <taxon>Saccharomycetes</taxon>
        <taxon>Phaffomycetales</taxon>
        <taxon>Wickerhamomycetaceae</taxon>
        <taxon>Wickerhamomyces</taxon>
    </lineage>
</organism>
<keyword evidence="3" id="KW-1185">Reference proteome</keyword>
<reference evidence="2 3" key="1">
    <citation type="journal article" date="2016" name="Proc. Natl. Acad. Sci. U.S.A.">
        <title>Comparative genomics of biotechnologically important yeasts.</title>
        <authorList>
            <person name="Riley R."/>
            <person name="Haridas S."/>
            <person name="Wolfe K.H."/>
            <person name="Lopes M.R."/>
            <person name="Hittinger C.T."/>
            <person name="Goeker M."/>
            <person name="Salamov A.A."/>
            <person name="Wisecaver J.H."/>
            <person name="Long T.M."/>
            <person name="Calvey C.H."/>
            <person name="Aerts A.L."/>
            <person name="Barry K.W."/>
            <person name="Choi C."/>
            <person name="Clum A."/>
            <person name="Coughlan A.Y."/>
            <person name="Deshpande S."/>
            <person name="Douglass A.P."/>
            <person name="Hanson S.J."/>
            <person name="Klenk H.-P."/>
            <person name="LaButti K.M."/>
            <person name="Lapidus A."/>
            <person name="Lindquist E.A."/>
            <person name="Lipzen A.M."/>
            <person name="Meier-Kolthoff J.P."/>
            <person name="Ohm R.A."/>
            <person name="Otillar R.P."/>
            <person name="Pangilinan J.L."/>
            <person name="Peng Y."/>
            <person name="Rokas A."/>
            <person name="Rosa C.A."/>
            <person name="Scheuner C."/>
            <person name="Sibirny A.A."/>
            <person name="Slot J.C."/>
            <person name="Stielow J.B."/>
            <person name="Sun H."/>
            <person name="Kurtzman C.P."/>
            <person name="Blackwell M."/>
            <person name="Grigoriev I.V."/>
            <person name="Jeffries T.W."/>
        </authorList>
    </citation>
    <scope>NUCLEOTIDE SEQUENCE [LARGE SCALE GENOMIC DNA]</scope>
    <source>
        <strain evidence="3">ATCC 58044 / CBS 1984 / NCYC 433 / NRRL Y-366-8</strain>
    </source>
</reference>
<feature type="compositionally biased region" description="Low complexity" evidence="1">
    <location>
        <begin position="97"/>
        <end position="112"/>
    </location>
</feature>
<dbReference type="GO" id="GO:0016538">
    <property type="term" value="F:cyclin-dependent protein serine/threonine kinase regulator activity"/>
    <property type="evidence" value="ECO:0007669"/>
    <property type="project" value="TreeGrafter"/>
</dbReference>
<dbReference type="AlphaFoldDB" id="A0A1E3P692"/>
<name>A0A1E3P692_WICAA</name>
<accession>A0A1E3P692</accession>
<dbReference type="PANTHER" id="PTHR15615:SF27">
    <property type="entry name" value="PHO85 CYCLIN CLG1"/>
    <property type="match status" value="1"/>
</dbReference>
<feature type="region of interest" description="Disordered" evidence="1">
    <location>
        <begin position="272"/>
        <end position="303"/>
    </location>
</feature>
<protein>
    <recommendedName>
        <fullName evidence="4">Cyclin N-terminal domain-containing protein</fullName>
    </recommendedName>
</protein>
<dbReference type="GeneID" id="30200707"/>
<dbReference type="PANTHER" id="PTHR15615">
    <property type="match status" value="1"/>
</dbReference>
<evidence type="ECO:0000313" key="2">
    <source>
        <dbReference type="EMBL" id="ODQ60367.1"/>
    </source>
</evidence>
<dbReference type="OrthoDB" id="244495at2759"/>
<dbReference type="STRING" id="683960.A0A1E3P692"/>
<feature type="compositionally biased region" description="Low complexity" evidence="1">
    <location>
        <begin position="285"/>
        <end position="303"/>
    </location>
</feature>
<dbReference type="EMBL" id="KV454210">
    <property type="protein sequence ID" value="ODQ60367.1"/>
    <property type="molecule type" value="Genomic_DNA"/>
</dbReference>
<evidence type="ECO:0008006" key="4">
    <source>
        <dbReference type="Google" id="ProtNLM"/>
    </source>
</evidence>
<dbReference type="Gene3D" id="1.10.472.10">
    <property type="entry name" value="Cyclin-like"/>
    <property type="match status" value="1"/>
</dbReference>
<dbReference type="GO" id="GO:0005634">
    <property type="term" value="C:nucleus"/>
    <property type="evidence" value="ECO:0007669"/>
    <property type="project" value="TreeGrafter"/>
</dbReference>
<gene>
    <name evidence="2" type="ORF">WICANDRAFT_62928</name>
</gene>
<feature type="region of interest" description="Disordered" evidence="1">
    <location>
        <begin position="97"/>
        <end position="116"/>
    </location>
</feature>